<feature type="region of interest" description="Disordered" evidence="2">
    <location>
        <begin position="1"/>
        <end position="35"/>
    </location>
</feature>
<feature type="domain" description="Glabrous enhancer-binding protein-like C-terminal" evidence="4">
    <location>
        <begin position="179"/>
        <end position="243"/>
    </location>
</feature>
<evidence type="ECO:0000256" key="2">
    <source>
        <dbReference type="SAM" id="MobiDB-lite"/>
    </source>
</evidence>
<evidence type="ECO:0000259" key="3">
    <source>
        <dbReference type="Pfam" id="PF04504"/>
    </source>
</evidence>
<evidence type="ECO:0000256" key="1">
    <source>
        <dbReference type="ARBA" id="ARBA00010820"/>
    </source>
</evidence>
<proteinExistence type="inferred from homology"/>
<dbReference type="Proteomes" id="UP000694864">
    <property type="component" value="Chromosome 10"/>
</dbReference>
<comment type="similarity">
    <text evidence="1">Belongs to the GeBP family.</text>
</comment>
<evidence type="ECO:0000313" key="6">
    <source>
        <dbReference type="RefSeq" id="XP_019086367.1"/>
    </source>
</evidence>
<name>A0ABM1QHX9_CAMSA</name>
<keyword evidence="5" id="KW-1185">Reference proteome</keyword>
<dbReference type="Pfam" id="PF22757">
    <property type="entry name" value="GeBP-like_C"/>
    <property type="match status" value="1"/>
</dbReference>
<protein>
    <submittedName>
        <fullName evidence="6">Probable transcription factor At4g00232</fullName>
    </submittedName>
</protein>
<reference evidence="5" key="1">
    <citation type="journal article" date="2014" name="Nat. Commun.">
        <title>The emerging biofuel crop Camelina sativa retains a highly undifferentiated hexaploid genome structure.</title>
        <authorList>
            <person name="Kagale S."/>
            <person name="Koh C."/>
            <person name="Nixon J."/>
            <person name="Bollina V."/>
            <person name="Clarke W.E."/>
            <person name="Tuteja R."/>
            <person name="Spillane C."/>
            <person name="Robinson S.J."/>
            <person name="Links M.G."/>
            <person name="Clarke C."/>
            <person name="Higgins E.E."/>
            <person name="Huebert T."/>
            <person name="Sharpe A.G."/>
            <person name="Parkin I.A."/>
        </authorList>
    </citation>
    <scope>NUCLEOTIDE SEQUENCE [LARGE SCALE GENOMIC DNA]</scope>
    <source>
        <strain evidence="5">cv. DH55</strain>
    </source>
</reference>
<dbReference type="InterPro" id="IPR053932">
    <property type="entry name" value="GeBP-like_DBD"/>
</dbReference>
<dbReference type="InterPro" id="IPR053933">
    <property type="entry name" value="GeBP-like_C"/>
</dbReference>
<accession>A0ABM1QHX9</accession>
<sequence>MGKVNSNRSEKKEVCGGSGAAQLTGKKRKNEGTLLANKDVNAKRSKKVAKNVCSQRLEYEEEEEISVLQGILDCYALTGKNPFVNMKETFEFMKEYTNLESFDEFVEKMNSLKKVLMDQRRNAKEPSTSGCYYQKVSKLLTLSSGDNVGSAVEKPKRSKRVVKPKEEKQTAMSREGEKWFENASLVRQVVSRGVDEDSLKSKWDGVPTVKKNKMDQKWRVLRAKERESMPQKSKFFKDLVSVIVGASLSSRLM</sequence>
<organism evidence="5 6">
    <name type="scientific">Camelina sativa</name>
    <name type="common">False flax</name>
    <name type="synonym">Myagrum sativum</name>
    <dbReference type="NCBI Taxonomy" id="90675"/>
    <lineage>
        <taxon>Eukaryota</taxon>
        <taxon>Viridiplantae</taxon>
        <taxon>Streptophyta</taxon>
        <taxon>Embryophyta</taxon>
        <taxon>Tracheophyta</taxon>
        <taxon>Spermatophyta</taxon>
        <taxon>Magnoliopsida</taxon>
        <taxon>eudicotyledons</taxon>
        <taxon>Gunneridae</taxon>
        <taxon>Pentapetalae</taxon>
        <taxon>rosids</taxon>
        <taxon>malvids</taxon>
        <taxon>Brassicales</taxon>
        <taxon>Brassicaceae</taxon>
        <taxon>Camelineae</taxon>
        <taxon>Camelina</taxon>
    </lineage>
</organism>
<dbReference type="RefSeq" id="XP_019086367.1">
    <property type="nucleotide sequence ID" value="XM_019230822.1"/>
</dbReference>
<dbReference type="Pfam" id="PF04504">
    <property type="entry name" value="GeBP-like_DBD"/>
    <property type="match status" value="1"/>
</dbReference>
<evidence type="ECO:0000259" key="4">
    <source>
        <dbReference type="Pfam" id="PF22757"/>
    </source>
</evidence>
<feature type="domain" description="Glabrous enhancer-binding protein-like DBD" evidence="3">
    <location>
        <begin position="59"/>
        <end position="139"/>
    </location>
</feature>
<evidence type="ECO:0000313" key="5">
    <source>
        <dbReference type="Proteomes" id="UP000694864"/>
    </source>
</evidence>
<reference evidence="6" key="2">
    <citation type="submission" date="2025-08" db="UniProtKB">
        <authorList>
            <consortium name="RefSeq"/>
        </authorList>
    </citation>
    <scope>IDENTIFICATION</scope>
    <source>
        <tissue evidence="6">Leaf</tissue>
    </source>
</reference>
<dbReference type="GeneID" id="109126909"/>
<gene>
    <name evidence="6" type="primary">LOC109126909</name>
</gene>